<dbReference type="Pfam" id="PF08661">
    <property type="entry name" value="Rep_fac-A_3"/>
    <property type="match status" value="1"/>
</dbReference>
<dbReference type="OrthoDB" id="188186at2759"/>
<dbReference type="GO" id="GO:0035861">
    <property type="term" value="C:site of double-strand break"/>
    <property type="evidence" value="ECO:0007669"/>
    <property type="project" value="TreeGrafter"/>
</dbReference>
<dbReference type="SUPFAM" id="SSF50249">
    <property type="entry name" value="Nucleic acid-binding proteins"/>
    <property type="match status" value="1"/>
</dbReference>
<evidence type="ECO:0000313" key="5">
    <source>
        <dbReference type="Proteomes" id="UP000274922"/>
    </source>
</evidence>
<dbReference type="PANTHER" id="PTHR15114:SF1">
    <property type="entry name" value="REPLICATION PROTEIN A 14 KDA SUBUNIT"/>
    <property type="match status" value="1"/>
</dbReference>
<dbReference type="GO" id="GO:0006284">
    <property type="term" value="P:base-excision repair"/>
    <property type="evidence" value="ECO:0007669"/>
    <property type="project" value="TreeGrafter"/>
</dbReference>
<keyword evidence="3" id="KW-0539">Nucleus</keyword>
<reference evidence="5" key="1">
    <citation type="journal article" date="2018" name="Nat. Microbiol.">
        <title>Leveraging single-cell genomics to expand the fungal tree of life.</title>
        <authorList>
            <person name="Ahrendt S.R."/>
            <person name="Quandt C.A."/>
            <person name="Ciobanu D."/>
            <person name="Clum A."/>
            <person name="Salamov A."/>
            <person name="Andreopoulos B."/>
            <person name="Cheng J.F."/>
            <person name="Woyke T."/>
            <person name="Pelin A."/>
            <person name="Henrissat B."/>
            <person name="Reynolds N.K."/>
            <person name="Benny G.L."/>
            <person name="Smith M.E."/>
            <person name="James T.Y."/>
            <person name="Grigoriev I.V."/>
        </authorList>
    </citation>
    <scope>NUCLEOTIDE SEQUENCE [LARGE SCALE GENOMIC DNA]</scope>
    <source>
        <strain evidence="5">ATCC 52028</strain>
    </source>
</reference>
<accession>A0A4V1IUR4</accession>
<dbReference type="Proteomes" id="UP000274922">
    <property type="component" value="Unassembled WGS sequence"/>
</dbReference>
<dbReference type="GO" id="GO:0000724">
    <property type="term" value="P:double-strand break repair via homologous recombination"/>
    <property type="evidence" value="ECO:0007669"/>
    <property type="project" value="TreeGrafter"/>
</dbReference>
<dbReference type="EMBL" id="ML014171">
    <property type="protein sequence ID" value="RKP01469.1"/>
    <property type="molecule type" value="Genomic_DNA"/>
</dbReference>
<sequence length="104" mass="11298">MAATTIRITSAHLQSTVGKLVRIAGRVLSRSSETAVLQAADMGEVTIQLGPDSMLQPDTVAEIMGRVNPDLSIQEMTSNTFDGPMDMETHAKMVDYAHQYGELF</sequence>
<evidence type="ECO:0000313" key="4">
    <source>
        <dbReference type="EMBL" id="RKP01469.1"/>
    </source>
</evidence>
<name>A0A4V1IUR4_9FUNG</name>
<evidence type="ECO:0000256" key="1">
    <source>
        <dbReference type="ARBA" id="ARBA00004123"/>
    </source>
</evidence>
<organism evidence="4 5">
    <name type="scientific">Caulochytrium protostelioides</name>
    <dbReference type="NCBI Taxonomy" id="1555241"/>
    <lineage>
        <taxon>Eukaryota</taxon>
        <taxon>Fungi</taxon>
        <taxon>Fungi incertae sedis</taxon>
        <taxon>Chytridiomycota</taxon>
        <taxon>Chytridiomycota incertae sedis</taxon>
        <taxon>Chytridiomycetes</taxon>
        <taxon>Caulochytriales</taxon>
        <taxon>Caulochytriaceae</taxon>
        <taxon>Caulochytrium</taxon>
    </lineage>
</organism>
<dbReference type="GO" id="GO:0003697">
    <property type="term" value="F:single-stranded DNA binding"/>
    <property type="evidence" value="ECO:0007669"/>
    <property type="project" value="TreeGrafter"/>
</dbReference>
<dbReference type="GO" id="GO:0006260">
    <property type="term" value="P:DNA replication"/>
    <property type="evidence" value="ECO:0007669"/>
    <property type="project" value="InterPro"/>
</dbReference>
<proteinExistence type="inferred from homology"/>
<dbReference type="GO" id="GO:0006298">
    <property type="term" value="P:mismatch repair"/>
    <property type="evidence" value="ECO:0007669"/>
    <property type="project" value="TreeGrafter"/>
</dbReference>
<dbReference type="GO" id="GO:0006289">
    <property type="term" value="P:nucleotide-excision repair"/>
    <property type="evidence" value="ECO:0007669"/>
    <property type="project" value="TreeGrafter"/>
</dbReference>
<dbReference type="InterPro" id="IPR013970">
    <property type="entry name" value="Rfa2"/>
</dbReference>
<dbReference type="PANTHER" id="PTHR15114">
    <property type="entry name" value="REPLICATION PROTEIN A3"/>
    <property type="match status" value="1"/>
</dbReference>
<dbReference type="GO" id="GO:0003684">
    <property type="term" value="F:damaged DNA binding"/>
    <property type="evidence" value="ECO:0007669"/>
    <property type="project" value="TreeGrafter"/>
</dbReference>
<evidence type="ECO:0000256" key="2">
    <source>
        <dbReference type="ARBA" id="ARBA00009761"/>
    </source>
</evidence>
<dbReference type="AlphaFoldDB" id="A0A4V1IUR4"/>
<dbReference type="GO" id="GO:0005662">
    <property type="term" value="C:DNA replication factor A complex"/>
    <property type="evidence" value="ECO:0007669"/>
    <property type="project" value="TreeGrafter"/>
</dbReference>
<evidence type="ECO:0000256" key="3">
    <source>
        <dbReference type="ARBA" id="ARBA00023242"/>
    </source>
</evidence>
<dbReference type="STRING" id="1555241.A0A4V1IUR4"/>
<keyword evidence="5" id="KW-1185">Reference proteome</keyword>
<dbReference type="CDD" id="cd04479">
    <property type="entry name" value="RPA3"/>
    <property type="match status" value="1"/>
</dbReference>
<comment type="subcellular location">
    <subcellularLocation>
        <location evidence="1">Nucleus</location>
    </subcellularLocation>
</comment>
<dbReference type="InterPro" id="IPR012340">
    <property type="entry name" value="NA-bd_OB-fold"/>
</dbReference>
<protein>
    <recommendedName>
        <fullName evidence="6">Replication factor A protein 3</fullName>
    </recommendedName>
</protein>
<comment type="similarity">
    <text evidence="2">Belongs to the replication factor A protein 3 family.</text>
</comment>
<dbReference type="Gene3D" id="2.40.50.140">
    <property type="entry name" value="Nucleic acid-binding proteins"/>
    <property type="match status" value="1"/>
</dbReference>
<gene>
    <name evidence="4" type="ORF">CXG81DRAFT_25853</name>
</gene>
<evidence type="ECO:0008006" key="6">
    <source>
        <dbReference type="Google" id="ProtNLM"/>
    </source>
</evidence>